<keyword evidence="4" id="KW-0645">Protease</keyword>
<sequence>MYEEQEPHSEEIRQIHRFNRNVTKEDTELLEMSTLLVRAGINAASSVPLAQVIIVGRCKHLKKISFENSFAEKLKVVGKDLFEKAQEALPSCGSLPFYLNLAKFITVPDKTSRGNTPSHCHSITRELRSTQVASGVKNLSVVVYSDYANVVASVAAVARAFPIYSRKTGNCAAKLDNIDIEVIVADDKPLENADVKFLQSLCDSIRECGRQIDAPCNEFNSEVFADKASKMVDQLGVPIEKTIIKGEELREKGFGGIYHVGKAALFPPVFACFSYKPAGSTHTYALVGKGIVYDTGGMQIKGKTTMPNMKRDMGGAAGVLAAFCTLVQSGFKENLHCLLCIAENNISPVANKPDDIITMLSGKTVEINNTDAEGRLVLADGVYYAKNVLNAQTIIDMATLTGAQSYATGKLHGAILTNSDEWEQKAVVAGRASGDLVHPLPYAPDLHGGDLKSPVADMRNSNLGKMEGPPSAVAGLFISAHIDHSSEVDWLHFDIASPAESADRGTGYGPALLSKLLGSHTEVPLLKSMIPPLLLSVHSVGERNQMPQRGSNDEMFEVEQVCARRVAKSGEVQYLLKWKGYPISENTWEPASAVLCPQLVAEFEERHQKKRKPSPPLEPAHPKRARTESVRAARLDYDPRSGFAGCPSRSPEKSVEKILRKRMTMTSRGSRLEFLVQWRGRPESENSWVEQAALGSEELKELERREAEERRSRLQKQAEAEETTKKKAEALKLERERMLRRRQEEEARRREAEEVSRRRREAELALRRQTEAEDAVRRRRQQEITRKEREEKRRKAEKEAEARRKAKLEMVKKVEEQMAVIHEIKVRLDLEKQQKKGEERRLCGKQLEDLVARRERTSREEKSLQTLEKTMSETTKESPEIVELEDSNEAEEAVYTVEQIVGRRFRKGRFEYLIKWKGFSGGHNSWEPEENLDCPEIVAEFEKAIVRSQKAESEAKESSAERSSSGRFSLRIAKRERSNEEDVVVEKTPMDPPKPPSARVVGVRVVGRGREFLIVNADGSLENEKVAELHAMHPELALRFYESYVPHFPVG</sequence>
<dbReference type="SUPFAM" id="SSF54160">
    <property type="entry name" value="Chromo domain-like"/>
    <property type="match status" value="3"/>
</dbReference>
<feature type="region of interest" description="Disordered" evidence="7">
    <location>
        <begin position="710"/>
        <end position="734"/>
    </location>
</feature>
<gene>
    <name evidence="9" type="ORF">QR680_017602</name>
</gene>
<dbReference type="AlphaFoldDB" id="A0AA39HF66"/>
<dbReference type="PROSITE" id="PS00631">
    <property type="entry name" value="CYTOSOL_AP"/>
    <property type="match status" value="1"/>
</dbReference>
<comment type="subcellular location">
    <subcellularLocation>
        <location evidence="1">Nucleus</location>
    </subcellularLocation>
</comment>
<keyword evidence="5" id="KW-0378">Hydrolase</keyword>
<dbReference type="Proteomes" id="UP001175271">
    <property type="component" value="Unassembled WGS sequence"/>
</dbReference>
<evidence type="ECO:0000256" key="5">
    <source>
        <dbReference type="ARBA" id="ARBA00022801"/>
    </source>
</evidence>
<organism evidence="9 10">
    <name type="scientific">Steinernema hermaphroditum</name>
    <dbReference type="NCBI Taxonomy" id="289476"/>
    <lineage>
        <taxon>Eukaryota</taxon>
        <taxon>Metazoa</taxon>
        <taxon>Ecdysozoa</taxon>
        <taxon>Nematoda</taxon>
        <taxon>Chromadorea</taxon>
        <taxon>Rhabditida</taxon>
        <taxon>Tylenchina</taxon>
        <taxon>Panagrolaimomorpha</taxon>
        <taxon>Strongyloidoidea</taxon>
        <taxon>Steinernematidae</taxon>
        <taxon>Steinernema</taxon>
    </lineage>
</organism>
<feature type="region of interest" description="Disordered" evidence="7">
    <location>
        <begin position="742"/>
        <end position="761"/>
    </location>
</feature>
<dbReference type="InterPro" id="IPR041417">
    <property type="entry name" value="NPEPL1_N"/>
</dbReference>
<accession>A0AA39HF66</accession>
<feature type="domain" description="Chromo" evidence="8">
    <location>
        <begin position="653"/>
        <end position="715"/>
    </location>
</feature>
<dbReference type="SMART" id="SM00298">
    <property type="entry name" value="CHROMO"/>
    <property type="match status" value="3"/>
</dbReference>
<feature type="region of interest" description="Disordered" evidence="7">
    <location>
        <begin position="605"/>
        <end position="629"/>
    </location>
</feature>
<feature type="region of interest" description="Disordered" evidence="7">
    <location>
        <begin position="979"/>
        <end position="998"/>
    </location>
</feature>
<dbReference type="InterPro" id="IPR023780">
    <property type="entry name" value="Chromo_domain"/>
</dbReference>
<dbReference type="Gene3D" id="2.40.50.40">
    <property type="match status" value="3"/>
</dbReference>
<name>A0AA39HF66_9BILA</name>
<keyword evidence="10" id="KW-1185">Reference proteome</keyword>
<keyword evidence="6" id="KW-0539">Nucleus</keyword>
<dbReference type="CDD" id="cd00433">
    <property type="entry name" value="Peptidase_M17"/>
    <property type="match status" value="1"/>
</dbReference>
<dbReference type="InterPro" id="IPR023779">
    <property type="entry name" value="Chromodomain_CS"/>
</dbReference>
<evidence type="ECO:0000256" key="6">
    <source>
        <dbReference type="ARBA" id="ARBA00023242"/>
    </source>
</evidence>
<protein>
    <recommendedName>
        <fullName evidence="8">Chromo domain-containing protein</fullName>
    </recommendedName>
</protein>
<feature type="region of interest" description="Disordered" evidence="7">
    <location>
        <begin position="767"/>
        <end position="804"/>
    </location>
</feature>
<dbReference type="PROSITE" id="PS50013">
    <property type="entry name" value="CHROMO_2"/>
    <property type="match status" value="3"/>
</dbReference>
<dbReference type="Pfam" id="PF18295">
    <property type="entry name" value="Pdase_M17_N2"/>
    <property type="match status" value="1"/>
</dbReference>
<dbReference type="Gene3D" id="3.40.50.10590">
    <property type="entry name" value="Zn-dependent exopeptidases"/>
    <property type="match status" value="1"/>
</dbReference>
<dbReference type="GO" id="GO:0005737">
    <property type="term" value="C:cytoplasm"/>
    <property type="evidence" value="ECO:0007669"/>
    <property type="project" value="InterPro"/>
</dbReference>
<dbReference type="SUPFAM" id="SSF53187">
    <property type="entry name" value="Zn-dependent exopeptidases"/>
    <property type="match status" value="1"/>
</dbReference>
<evidence type="ECO:0000256" key="7">
    <source>
        <dbReference type="SAM" id="MobiDB-lite"/>
    </source>
</evidence>
<evidence type="ECO:0000256" key="1">
    <source>
        <dbReference type="ARBA" id="ARBA00004123"/>
    </source>
</evidence>
<proteinExistence type="inferred from homology"/>
<evidence type="ECO:0000313" key="9">
    <source>
        <dbReference type="EMBL" id="KAK0404738.1"/>
    </source>
</evidence>
<dbReference type="GO" id="GO:0005634">
    <property type="term" value="C:nucleus"/>
    <property type="evidence" value="ECO:0007669"/>
    <property type="project" value="UniProtKB-SubCell"/>
</dbReference>
<dbReference type="Gene3D" id="3.40.630.10">
    <property type="entry name" value="Zn peptidases"/>
    <property type="match status" value="1"/>
</dbReference>
<dbReference type="PROSITE" id="PS00598">
    <property type="entry name" value="CHROMO_1"/>
    <property type="match status" value="2"/>
</dbReference>
<dbReference type="PANTHER" id="PTHR11963">
    <property type="entry name" value="LEUCINE AMINOPEPTIDASE-RELATED"/>
    <property type="match status" value="1"/>
</dbReference>
<dbReference type="InterPro" id="IPR011356">
    <property type="entry name" value="Leucine_aapep/pepB"/>
</dbReference>
<dbReference type="PRINTS" id="PR00481">
    <property type="entry name" value="LAMNOPPTDASE"/>
</dbReference>
<evidence type="ECO:0000256" key="3">
    <source>
        <dbReference type="ARBA" id="ARBA00022438"/>
    </source>
</evidence>
<dbReference type="InterPro" id="IPR016197">
    <property type="entry name" value="Chromo-like_dom_sf"/>
</dbReference>
<dbReference type="CDD" id="cd18631">
    <property type="entry name" value="CD_HP1_like"/>
    <property type="match status" value="1"/>
</dbReference>
<feature type="compositionally biased region" description="Basic and acidic residues" evidence="7">
    <location>
        <begin position="870"/>
        <end position="879"/>
    </location>
</feature>
<keyword evidence="3" id="KW-0031">Aminopeptidase</keyword>
<evidence type="ECO:0000259" key="8">
    <source>
        <dbReference type="PROSITE" id="PS50013"/>
    </source>
</evidence>
<feature type="region of interest" description="Disordered" evidence="7">
    <location>
        <begin position="858"/>
        <end position="885"/>
    </location>
</feature>
<evidence type="ECO:0000256" key="4">
    <source>
        <dbReference type="ARBA" id="ARBA00022670"/>
    </source>
</evidence>
<evidence type="ECO:0000313" key="10">
    <source>
        <dbReference type="Proteomes" id="UP001175271"/>
    </source>
</evidence>
<dbReference type="CDD" id="cd00024">
    <property type="entry name" value="CD_CSD"/>
    <property type="match status" value="2"/>
</dbReference>
<feature type="compositionally biased region" description="Basic and acidic residues" evidence="7">
    <location>
        <begin position="979"/>
        <end position="989"/>
    </location>
</feature>
<dbReference type="GO" id="GO:0030145">
    <property type="term" value="F:manganese ion binding"/>
    <property type="evidence" value="ECO:0007669"/>
    <property type="project" value="InterPro"/>
</dbReference>
<dbReference type="EMBL" id="JAUCMV010000004">
    <property type="protein sequence ID" value="KAK0404738.1"/>
    <property type="molecule type" value="Genomic_DNA"/>
</dbReference>
<dbReference type="Pfam" id="PF00385">
    <property type="entry name" value="Chromo"/>
    <property type="match status" value="3"/>
</dbReference>
<evidence type="ECO:0000256" key="2">
    <source>
        <dbReference type="ARBA" id="ARBA00009528"/>
    </source>
</evidence>
<dbReference type="InterPro" id="IPR000953">
    <property type="entry name" value="Chromo/chromo_shadow_dom"/>
</dbReference>
<feature type="domain" description="Chromo" evidence="8">
    <location>
        <begin position="895"/>
        <end position="953"/>
    </location>
</feature>
<dbReference type="PANTHER" id="PTHR11963:SF4">
    <property type="entry name" value="AMINOPEPTIDASE NPEPL1-RELATED"/>
    <property type="match status" value="1"/>
</dbReference>
<reference evidence="9" key="1">
    <citation type="submission" date="2023-06" db="EMBL/GenBank/DDBJ databases">
        <title>Genomic analysis of the entomopathogenic nematode Steinernema hermaphroditum.</title>
        <authorList>
            <person name="Schwarz E.M."/>
            <person name="Heppert J.K."/>
            <person name="Baniya A."/>
            <person name="Schwartz H.T."/>
            <person name="Tan C.-H."/>
            <person name="Antoshechkin I."/>
            <person name="Sternberg P.W."/>
            <person name="Goodrich-Blair H."/>
            <person name="Dillman A.R."/>
        </authorList>
    </citation>
    <scope>NUCLEOTIDE SEQUENCE</scope>
    <source>
        <strain evidence="9">PS9179</strain>
        <tissue evidence="9">Whole animal</tissue>
    </source>
</reference>
<dbReference type="GO" id="GO:0070006">
    <property type="term" value="F:metalloaminopeptidase activity"/>
    <property type="evidence" value="ECO:0007669"/>
    <property type="project" value="InterPro"/>
</dbReference>
<dbReference type="InterPro" id="IPR000819">
    <property type="entry name" value="Peptidase_M17_C"/>
</dbReference>
<comment type="caution">
    <text evidence="9">The sequence shown here is derived from an EMBL/GenBank/DDBJ whole genome shotgun (WGS) entry which is preliminary data.</text>
</comment>
<feature type="domain" description="Chromo" evidence="8">
    <location>
        <begin position="556"/>
        <end position="615"/>
    </location>
</feature>
<dbReference type="GO" id="GO:0006508">
    <property type="term" value="P:proteolysis"/>
    <property type="evidence" value="ECO:0007669"/>
    <property type="project" value="UniProtKB-KW"/>
</dbReference>
<dbReference type="Pfam" id="PF00883">
    <property type="entry name" value="Peptidase_M17"/>
    <property type="match status" value="1"/>
</dbReference>
<comment type="similarity">
    <text evidence="2">Belongs to the peptidase M17 family.</text>
</comment>